<feature type="transmembrane region" description="Helical" evidence="13">
    <location>
        <begin position="132"/>
        <end position="151"/>
    </location>
</feature>
<comment type="similarity">
    <text evidence="2 13">Belongs to the HAK/KUP transporter (TC 2.A.72) family.</text>
</comment>
<feature type="transmembrane region" description="Helical" evidence="13">
    <location>
        <begin position="44"/>
        <end position="68"/>
    </location>
</feature>
<keyword evidence="3 13" id="KW-0813">Transport</keyword>
<keyword evidence="11 13" id="KW-0406">Ion transport</keyword>
<evidence type="ECO:0000256" key="4">
    <source>
        <dbReference type="ARBA" id="ARBA00022475"/>
    </source>
</evidence>
<evidence type="ECO:0000256" key="11">
    <source>
        <dbReference type="ARBA" id="ARBA00023065"/>
    </source>
</evidence>
<feature type="transmembrane region" description="Helical" evidence="13">
    <location>
        <begin position="417"/>
        <end position="434"/>
    </location>
</feature>
<dbReference type="PANTHER" id="PTHR30540:SF79">
    <property type="entry name" value="LOW AFFINITY POTASSIUM TRANSPORT SYSTEM PROTEIN KUP"/>
    <property type="match status" value="1"/>
</dbReference>
<dbReference type="STRING" id="1212491.LFA_0015"/>
<evidence type="ECO:0000256" key="1">
    <source>
        <dbReference type="ARBA" id="ARBA00004141"/>
    </source>
</evidence>
<evidence type="ECO:0000313" key="16">
    <source>
        <dbReference type="EMBL" id="CEG55502.1"/>
    </source>
</evidence>
<dbReference type="KEGG" id="lfa:LFA_0015"/>
<dbReference type="InterPro" id="IPR053951">
    <property type="entry name" value="K_trans_N"/>
</dbReference>
<dbReference type="HOGENOM" id="CLU_008142_4_2_6"/>
<keyword evidence="6 13" id="KW-0633">Potassium transport</keyword>
<evidence type="ECO:0000256" key="12">
    <source>
        <dbReference type="ARBA" id="ARBA00023136"/>
    </source>
</evidence>
<organism evidence="16 17">
    <name type="scientific">Legionella fallonii LLAP-10</name>
    <dbReference type="NCBI Taxonomy" id="1212491"/>
    <lineage>
        <taxon>Bacteria</taxon>
        <taxon>Pseudomonadati</taxon>
        <taxon>Pseudomonadota</taxon>
        <taxon>Gammaproteobacteria</taxon>
        <taxon>Legionellales</taxon>
        <taxon>Legionellaceae</taxon>
        <taxon>Legionella</taxon>
    </lineage>
</organism>
<feature type="transmembrane region" description="Helical" evidence="13">
    <location>
        <begin position="95"/>
        <end position="120"/>
    </location>
</feature>
<feature type="transmembrane region" description="Helical" evidence="13">
    <location>
        <begin position="357"/>
        <end position="381"/>
    </location>
</feature>
<reference evidence="17" key="1">
    <citation type="submission" date="2014-09" db="EMBL/GenBank/DDBJ databases">
        <authorList>
            <person name="Gomez-Valero L."/>
        </authorList>
    </citation>
    <scope>NUCLEOTIDE SEQUENCE [LARGE SCALE GENOMIC DNA]</scope>
    <source>
        <strain evidence="17">ATCC700992</strain>
    </source>
</reference>
<dbReference type="InterPro" id="IPR023051">
    <property type="entry name" value="Kup"/>
</dbReference>
<evidence type="ECO:0000256" key="7">
    <source>
        <dbReference type="ARBA" id="ARBA00022692"/>
    </source>
</evidence>
<dbReference type="Pfam" id="PF22776">
    <property type="entry name" value="K_trans_C"/>
    <property type="match status" value="1"/>
</dbReference>
<dbReference type="PANTHER" id="PTHR30540">
    <property type="entry name" value="OSMOTIC STRESS POTASSIUM TRANSPORTER"/>
    <property type="match status" value="1"/>
</dbReference>
<evidence type="ECO:0000256" key="9">
    <source>
        <dbReference type="ARBA" id="ARBA00022958"/>
    </source>
</evidence>
<evidence type="ECO:0000256" key="8">
    <source>
        <dbReference type="ARBA" id="ARBA00022847"/>
    </source>
</evidence>
<gene>
    <name evidence="13 16" type="primary">kup</name>
    <name evidence="16" type="ORF">LFA_0015</name>
</gene>
<evidence type="ECO:0000256" key="13">
    <source>
        <dbReference type="HAMAP-Rule" id="MF_01522"/>
    </source>
</evidence>
<dbReference type="OrthoDB" id="9805577at2"/>
<dbReference type="InterPro" id="IPR053952">
    <property type="entry name" value="K_trans_C"/>
</dbReference>
<comment type="subcellular location">
    <subcellularLocation>
        <location evidence="13">Cell membrane</location>
        <topology evidence="13">Multi-pass membrane protein</topology>
    </subcellularLocation>
    <subcellularLocation>
        <location evidence="1">Membrane</location>
        <topology evidence="1">Multi-pass membrane protein</topology>
    </subcellularLocation>
</comment>
<sequence>MKNNTKTAALTLGALGIVYGDLGTSPLYALQQVLTKVDVTPLHVYGVLSLVFWSLILVISTGYVTVFLRADNDGEGGILALLSLLKRQNKKFPHILFLMGMIGAGLLLGDGMITPAISVISAIEGLHVISPHFSHLIMPIAFVILLILFLCQRFGTNAISILFGPILLCWFITIAILGAIAISHNPVVLKAINPFYAVDFLYQGGWHAYLLLGGIFLVITGAEAMYADLGHFGKNPIRIGWFFIALPSLLLNYFGQGANVLSHPEAVSNLFYSLAPSWFAYPLLVIATFATIIASQAVISASFSMARQGILLEICPRLSIIHTSKKETGQVYVPQVNFFIALGTLLLVVIFESSDGLAAAFGMAVNLVMLIVAVLVFFVALKLWKWTYTKIGLIFLPLIIIDLIFLGANIPKIDEGAWIPLVFAALISTLMITWQRGMQIVRTYFYKNKAPLAEIIKGMDRSQLKAIDDLTVIFVTDPYDNSASSFLNYVKLNHIMPKNTLIVKVVVDDFPFVREQNRYELTSLIDGYYNLTLHYGFMQSINVPRTLDAGVKNKIFPFPLNICSATFLVEIIHFAVGKKKYPRFFNWQKRLFSLLLRNSQLSIEFFHLPPAQTISIGSYL</sequence>
<feature type="transmembrane region" description="Helical" evidence="13">
    <location>
        <begin position="278"/>
        <end position="299"/>
    </location>
</feature>
<keyword evidence="7 13" id="KW-0812">Transmembrane</keyword>
<feature type="transmembrane region" description="Helical" evidence="13">
    <location>
        <begin position="239"/>
        <end position="258"/>
    </location>
</feature>
<dbReference type="Pfam" id="PF02705">
    <property type="entry name" value="K_trans"/>
    <property type="match status" value="1"/>
</dbReference>
<keyword evidence="8 13" id="KW-0769">Symport</keyword>
<evidence type="ECO:0000256" key="10">
    <source>
        <dbReference type="ARBA" id="ARBA00022989"/>
    </source>
</evidence>
<dbReference type="AlphaFoldDB" id="A0A098FZ56"/>
<evidence type="ECO:0000259" key="15">
    <source>
        <dbReference type="Pfam" id="PF22776"/>
    </source>
</evidence>
<dbReference type="InterPro" id="IPR003855">
    <property type="entry name" value="K+_transporter"/>
</dbReference>
<protein>
    <recommendedName>
        <fullName evidence="13">Probable potassium transport system protein Kup</fullName>
    </recommendedName>
</protein>
<dbReference type="EMBL" id="LN614827">
    <property type="protein sequence ID" value="CEG55502.1"/>
    <property type="molecule type" value="Genomic_DNA"/>
</dbReference>
<feature type="transmembrane region" description="Helical" evidence="13">
    <location>
        <begin position="393"/>
        <end position="411"/>
    </location>
</feature>
<keyword evidence="5" id="KW-0997">Cell inner membrane</keyword>
<keyword evidence="17" id="KW-1185">Reference proteome</keyword>
<evidence type="ECO:0000256" key="3">
    <source>
        <dbReference type="ARBA" id="ARBA00022448"/>
    </source>
</evidence>
<accession>A0A098FZ56</accession>
<feature type="domain" description="K+ potassium transporter integral membrane" evidence="14">
    <location>
        <begin position="10"/>
        <end position="457"/>
    </location>
</feature>
<evidence type="ECO:0000256" key="5">
    <source>
        <dbReference type="ARBA" id="ARBA00022519"/>
    </source>
</evidence>
<feature type="domain" description="K+ potassium transporter C-terminal" evidence="15">
    <location>
        <begin position="471"/>
        <end position="618"/>
    </location>
</feature>
<dbReference type="HAMAP" id="MF_01522">
    <property type="entry name" value="Kup"/>
    <property type="match status" value="1"/>
</dbReference>
<dbReference type="GO" id="GO:0015293">
    <property type="term" value="F:symporter activity"/>
    <property type="evidence" value="ECO:0007669"/>
    <property type="project" value="UniProtKB-UniRule"/>
</dbReference>
<name>A0A098FZ56_9GAMM</name>
<dbReference type="GO" id="GO:0005886">
    <property type="term" value="C:plasma membrane"/>
    <property type="evidence" value="ECO:0007669"/>
    <property type="project" value="UniProtKB-SubCell"/>
</dbReference>
<evidence type="ECO:0000259" key="14">
    <source>
        <dbReference type="Pfam" id="PF02705"/>
    </source>
</evidence>
<dbReference type="RefSeq" id="WP_045094380.1">
    <property type="nucleotide sequence ID" value="NZ_LN614827.1"/>
</dbReference>
<evidence type="ECO:0000256" key="2">
    <source>
        <dbReference type="ARBA" id="ARBA00007019"/>
    </source>
</evidence>
<dbReference type="GO" id="GO:0015079">
    <property type="term" value="F:potassium ion transmembrane transporter activity"/>
    <property type="evidence" value="ECO:0007669"/>
    <property type="project" value="UniProtKB-UniRule"/>
</dbReference>
<comment type="catalytic activity">
    <reaction evidence="13">
        <text>K(+)(in) + H(+)(in) = K(+)(out) + H(+)(out)</text>
        <dbReference type="Rhea" id="RHEA:28490"/>
        <dbReference type="ChEBI" id="CHEBI:15378"/>
        <dbReference type="ChEBI" id="CHEBI:29103"/>
    </reaction>
</comment>
<dbReference type="Proteomes" id="UP000032430">
    <property type="component" value="Chromosome I"/>
</dbReference>
<feature type="transmembrane region" description="Helical" evidence="13">
    <location>
        <begin position="331"/>
        <end position="351"/>
    </location>
</feature>
<comment type="function">
    <text evidence="13">Transport of potassium into the cell. Likely operates as a K(+):H(+) symporter.</text>
</comment>
<evidence type="ECO:0000256" key="6">
    <source>
        <dbReference type="ARBA" id="ARBA00022538"/>
    </source>
</evidence>
<evidence type="ECO:0000313" key="17">
    <source>
        <dbReference type="Proteomes" id="UP000032430"/>
    </source>
</evidence>
<keyword evidence="9 13" id="KW-0630">Potassium</keyword>
<keyword evidence="10 13" id="KW-1133">Transmembrane helix</keyword>
<proteinExistence type="inferred from homology"/>
<feature type="transmembrane region" description="Helical" evidence="13">
    <location>
        <begin position="158"/>
        <end position="182"/>
    </location>
</feature>
<keyword evidence="12 13" id="KW-0472">Membrane</keyword>
<feature type="transmembrane region" description="Helical" evidence="13">
    <location>
        <begin position="206"/>
        <end position="227"/>
    </location>
</feature>
<keyword evidence="4 13" id="KW-1003">Cell membrane</keyword>